<feature type="region of interest" description="Disordered" evidence="1">
    <location>
        <begin position="79"/>
        <end position="114"/>
    </location>
</feature>
<name>A0ABR2GEC4_9ROSI</name>
<protein>
    <submittedName>
        <fullName evidence="2">Uncharacterized protein</fullName>
    </submittedName>
</protein>
<comment type="caution">
    <text evidence="2">The sequence shown here is derived from an EMBL/GenBank/DDBJ whole genome shotgun (WGS) entry which is preliminary data.</text>
</comment>
<evidence type="ECO:0000313" key="3">
    <source>
        <dbReference type="Proteomes" id="UP001472677"/>
    </source>
</evidence>
<gene>
    <name evidence="2" type="ORF">V6N12_051065</name>
</gene>
<dbReference type="Proteomes" id="UP001472677">
    <property type="component" value="Unassembled WGS sequence"/>
</dbReference>
<feature type="compositionally biased region" description="Basic and acidic residues" evidence="1">
    <location>
        <begin position="87"/>
        <end position="114"/>
    </location>
</feature>
<evidence type="ECO:0000256" key="1">
    <source>
        <dbReference type="SAM" id="MobiDB-lite"/>
    </source>
</evidence>
<accession>A0ABR2GEC4</accession>
<keyword evidence="3" id="KW-1185">Reference proteome</keyword>
<proteinExistence type="predicted"/>
<reference evidence="2 3" key="1">
    <citation type="journal article" date="2024" name="G3 (Bethesda)">
        <title>Genome assembly of Hibiscus sabdariffa L. provides insights into metabolisms of medicinal natural products.</title>
        <authorList>
            <person name="Kim T."/>
        </authorList>
    </citation>
    <scope>NUCLEOTIDE SEQUENCE [LARGE SCALE GENOMIC DNA]</scope>
    <source>
        <strain evidence="2">TK-2024</strain>
        <tissue evidence="2">Old leaves</tissue>
    </source>
</reference>
<sequence>MITEFTSNKSTSLVIGGQYFDSGMDEPSSSKRRRVLVVTTKWSRIDEMVGLIVHGQLAEIEMTLGQMCRCICKEMSEDDSNTASSQEPDHEVLVPHRVGDLHREDEHEQKSGKRECEGLENRVVGVEVVDKTCNKVESRDQLDLSKGEGTCALVACPMVLLAGDEGVVVESKGVGFRGKEECNEIFNSTTPWRDVILTGNKIGVYFCGNYLKVLVA</sequence>
<dbReference type="EMBL" id="JBBPBM010000001">
    <property type="protein sequence ID" value="KAK8601224.1"/>
    <property type="molecule type" value="Genomic_DNA"/>
</dbReference>
<organism evidence="2 3">
    <name type="scientific">Hibiscus sabdariffa</name>
    <name type="common">roselle</name>
    <dbReference type="NCBI Taxonomy" id="183260"/>
    <lineage>
        <taxon>Eukaryota</taxon>
        <taxon>Viridiplantae</taxon>
        <taxon>Streptophyta</taxon>
        <taxon>Embryophyta</taxon>
        <taxon>Tracheophyta</taxon>
        <taxon>Spermatophyta</taxon>
        <taxon>Magnoliopsida</taxon>
        <taxon>eudicotyledons</taxon>
        <taxon>Gunneridae</taxon>
        <taxon>Pentapetalae</taxon>
        <taxon>rosids</taxon>
        <taxon>malvids</taxon>
        <taxon>Malvales</taxon>
        <taxon>Malvaceae</taxon>
        <taxon>Malvoideae</taxon>
        <taxon>Hibiscus</taxon>
    </lineage>
</organism>
<evidence type="ECO:0000313" key="2">
    <source>
        <dbReference type="EMBL" id="KAK8601224.1"/>
    </source>
</evidence>